<sequence length="275" mass="30883">MKTGVATSRTDRLASKYLRLAKYAVVSPMIGLIVRYSSFLDGANGAPPATLNYGADGDFIKQGDTIVAAIGRDVPLDDTTRVLDIGCGIGRIATAFARQNRIGLYRGFDVVRYGILWCRKAIRDPRYRFDYANIRNDFYNPFGAVEPEDYTFPYEDRSFDLAVAISVFTHLPESQTRRYFAEAMRCLDTGGRAYFTTFLAENRQPGARFSLAHSIGEALVERLEEPDLAVGYSRAFWERLAAEHDAVIETVHDGSWSGRKGLRDFQDVLIFRKTG</sequence>
<evidence type="ECO:0000313" key="3">
    <source>
        <dbReference type="Proteomes" id="UP000649829"/>
    </source>
</evidence>
<dbReference type="GO" id="GO:0010420">
    <property type="term" value="F:polyprenyldihydroxybenzoate methyltransferase activity"/>
    <property type="evidence" value="ECO:0007669"/>
    <property type="project" value="TreeGrafter"/>
</dbReference>
<dbReference type="EMBL" id="BMLF01000001">
    <property type="protein sequence ID" value="GGL92405.1"/>
    <property type="molecule type" value="Genomic_DNA"/>
</dbReference>
<evidence type="ECO:0000313" key="2">
    <source>
        <dbReference type="EMBL" id="GGL92405.1"/>
    </source>
</evidence>
<dbReference type="GO" id="GO:0032259">
    <property type="term" value="P:methylation"/>
    <property type="evidence" value="ECO:0007669"/>
    <property type="project" value="UniProtKB-KW"/>
</dbReference>
<dbReference type="Gene3D" id="3.40.50.150">
    <property type="entry name" value="Vaccinia Virus protein VP39"/>
    <property type="match status" value="1"/>
</dbReference>
<reference evidence="2" key="2">
    <citation type="submission" date="2020-09" db="EMBL/GenBank/DDBJ databases">
        <authorList>
            <person name="Sun Q."/>
            <person name="Zhou Y."/>
        </authorList>
    </citation>
    <scope>NUCLEOTIDE SEQUENCE</scope>
    <source>
        <strain evidence="2">CGMCC 1.6293</strain>
    </source>
</reference>
<evidence type="ECO:0000259" key="1">
    <source>
        <dbReference type="Pfam" id="PF08241"/>
    </source>
</evidence>
<comment type="caution">
    <text evidence="2">The sequence shown here is derived from an EMBL/GenBank/DDBJ whole genome shotgun (WGS) entry which is preliminary data.</text>
</comment>
<organism evidence="2 3">
    <name type="scientific">Pseudooceanicola nanhaiensis</name>
    <dbReference type="NCBI Taxonomy" id="375761"/>
    <lineage>
        <taxon>Bacteria</taxon>
        <taxon>Pseudomonadati</taxon>
        <taxon>Pseudomonadota</taxon>
        <taxon>Alphaproteobacteria</taxon>
        <taxon>Rhodobacterales</taxon>
        <taxon>Paracoccaceae</taxon>
        <taxon>Pseudooceanicola</taxon>
    </lineage>
</organism>
<protein>
    <submittedName>
        <fullName evidence="2">Methyltransferase</fullName>
    </submittedName>
</protein>
<dbReference type="Pfam" id="PF08241">
    <property type="entry name" value="Methyltransf_11"/>
    <property type="match status" value="1"/>
</dbReference>
<dbReference type="PANTHER" id="PTHR43464">
    <property type="entry name" value="METHYLTRANSFERASE"/>
    <property type="match status" value="1"/>
</dbReference>
<dbReference type="RefSeq" id="WP_051630376.1">
    <property type="nucleotide sequence ID" value="NZ_BMLF01000001.1"/>
</dbReference>
<proteinExistence type="predicted"/>
<reference evidence="2" key="1">
    <citation type="journal article" date="2014" name="Int. J. Syst. Evol. Microbiol.">
        <title>Complete genome sequence of Corynebacterium casei LMG S-19264T (=DSM 44701T), isolated from a smear-ripened cheese.</title>
        <authorList>
            <consortium name="US DOE Joint Genome Institute (JGI-PGF)"/>
            <person name="Walter F."/>
            <person name="Albersmeier A."/>
            <person name="Kalinowski J."/>
            <person name="Ruckert C."/>
        </authorList>
    </citation>
    <scope>NUCLEOTIDE SEQUENCE</scope>
    <source>
        <strain evidence="2">CGMCC 1.6293</strain>
    </source>
</reference>
<keyword evidence="2" id="KW-0808">Transferase</keyword>
<dbReference type="CDD" id="cd02440">
    <property type="entry name" value="AdoMet_MTases"/>
    <property type="match status" value="1"/>
</dbReference>
<accession>A0A917WCC9</accession>
<dbReference type="SUPFAM" id="SSF53335">
    <property type="entry name" value="S-adenosyl-L-methionine-dependent methyltransferases"/>
    <property type="match status" value="1"/>
</dbReference>
<dbReference type="AlphaFoldDB" id="A0A917WCC9"/>
<name>A0A917WCC9_9RHOB</name>
<gene>
    <name evidence="2" type="ORF">GCM10011534_13240</name>
</gene>
<dbReference type="PANTHER" id="PTHR43464:SF23">
    <property type="entry name" value="JUVENILE HORMONE ACID O-METHYLTRANSFERASE"/>
    <property type="match status" value="1"/>
</dbReference>
<keyword evidence="3" id="KW-1185">Reference proteome</keyword>
<feature type="domain" description="Methyltransferase type 11" evidence="1">
    <location>
        <begin position="83"/>
        <end position="195"/>
    </location>
</feature>
<keyword evidence="2" id="KW-0489">Methyltransferase</keyword>
<dbReference type="InterPro" id="IPR013216">
    <property type="entry name" value="Methyltransf_11"/>
</dbReference>
<dbReference type="InterPro" id="IPR029063">
    <property type="entry name" value="SAM-dependent_MTases_sf"/>
</dbReference>
<dbReference type="Proteomes" id="UP000649829">
    <property type="component" value="Unassembled WGS sequence"/>
</dbReference>